<evidence type="ECO:0000256" key="2">
    <source>
        <dbReference type="SAM" id="Phobius"/>
    </source>
</evidence>
<accession>F4A355</accession>
<evidence type="ECO:0000313" key="4">
    <source>
        <dbReference type="Proteomes" id="UP000008457"/>
    </source>
</evidence>
<evidence type="ECO:0000313" key="3">
    <source>
        <dbReference type="EMBL" id="AEE96288.1"/>
    </source>
</evidence>
<feature type="transmembrane region" description="Helical" evidence="2">
    <location>
        <begin position="6"/>
        <end position="24"/>
    </location>
</feature>
<keyword evidence="2" id="KW-0472">Membrane</keyword>
<dbReference type="RefSeq" id="WP_013780718.1">
    <property type="nucleotide sequence ID" value="NC_015520.1"/>
</dbReference>
<keyword evidence="2" id="KW-1133">Transmembrane helix</keyword>
<keyword evidence="2" id="KW-0812">Transmembrane</keyword>
<dbReference type="HOGENOM" id="CLU_2070263_0_0_9"/>
<name>F4A355_MAHA5</name>
<evidence type="ECO:0000256" key="1">
    <source>
        <dbReference type="SAM" id="MobiDB-lite"/>
    </source>
</evidence>
<organism evidence="3 4">
    <name type="scientific">Mahella australiensis (strain DSM 15567 / CIP 107919 / 50-1 BON)</name>
    <dbReference type="NCBI Taxonomy" id="697281"/>
    <lineage>
        <taxon>Bacteria</taxon>
        <taxon>Bacillati</taxon>
        <taxon>Bacillota</taxon>
        <taxon>Clostridia</taxon>
        <taxon>Thermoanaerobacterales</taxon>
        <taxon>Thermoanaerobacterales Family IV. Incertae Sedis</taxon>
        <taxon>Mahella</taxon>
    </lineage>
</organism>
<dbReference type="OrthoDB" id="2734847at2"/>
<reference evidence="3 4" key="2">
    <citation type="journal article" date="2011" name="Stand. Genomic Sci.">
        <title>Complete genome sequence of Mahella australiensis type strain (50-1 BON).</title>
        <authorList>
            <person name="Sikorski J."/>
            <person name="Teshima H."/>
            <person name="Nolan M."/>
            <person name="Lucas S."/>
            <person name="Hammon N."/>
            <person name="Deshpande S."/>
            <person name="Cheng J.F."/>
            <person name="Pitluck S."/>
            <person name="Liolios K."/>
            <person name="Pagani I."/>
            <person name="Ivanova N."/>
            <person name="Huntemann M."/>
            <person name="Mavromatis K."/>
            <person name="Ovchinikova G."/>
            <person name="Pati A."/>
            <person name="Tapia R."/>
            <person name="Han C."/>
            <person name="Goodwin L."/>
            <person name="Chen A."/>
            <person name="Palaniappan K."/>
            <person name="Land M."/>
            <person name="Hauser L."/>
            <person name="Ngatchou-Djao O.D."/>
            <person name="Rohde M."/>
            <person name="Pukall R."/>
            <person name="Spring S."/>
            <person name="Abt B."/>
            <person name="Goker M."/>
            <person name="Detter J.C."/>
            <person name="Woyke T."/>
            <person name="Bristow J."/>
            <person name="Markowitz V."/>
            <person name="Hugenholtz P."/>
            <person name="Eisen J.A."/>
            <person name="Kyrpides N.C."/>
            <person name="Klenk H.P."/>
            <person name="Lapidus A."/>
        </authorList>
    </citation>
    <scope>NUCLEOTIDE SEQUENCE [LARGE SCALE GENOMIC DNA]</scope>
    <source>
        <strain evidence="4">DSM 15567 / CIP 107919 / 50-1 BON</strain>
    </source>
</reference>
<sequence length="118" mass="13039">MDEWIIPIIILIGIMMSLIGDRNTKKNNDSKKKHVMPPPPPPKSAFKPAPASADKATVIAVSATSLPKQPESVPRQTTISNTRCDGDDFKLRVRGGELKRAMVMMEVLGPPKSEKHRR</sequence>
<dbReference type="EMBL" id="CP002360">
    <property type="protein sequence ID" value="AEE96288.1"/>
    <property type="molecule type" value="Genomic_DNA"/>
</dbReference>
<keyword evidence="4" id="KW-1185">Reference proteome</keyword>
<dbReference type="KEGG" id="mas:Mahau_1090"/>
<dbReference type="Proteomes" id="UP000008457">
    <property type="component" value="Chromosome"/>
</dbReference>
<dbReference type="AlphaFoldDB" id="F4A355"/>
<proteinExistence type="predicted"/>
<dbReference type="STRING" id="697281.Mahau_1090"/>
<feature type="compositionally biased region" description="Polar residues" evidence="1">
    <location>
        <begin position="74"/>
        <end position="83"/>
    </location>
</feature>
<feature type="compositionally biased region" description="Low complexity" evidence="1">
    <location>
        <begin position="44"/>
        <end position="56"/>
    </location>
</feature>
<gene>
    <name evidence="3" type="ordered locus">Mahau_1090</name>
</gene>
<feature type="region of interest" description="Disordered" evidence="1">
    <location>
        <begin position="22"/>
        <end position="84"/>
    </location>
</feature>
<protein>
    <submittedName>
        <fullName evidence="3">Uncharacterized protein</fullName>
    </submittedName>
</protein>
<reference evidence="4" key="1">
    <citation type="submission" date="2010-11" db="EMBL/GenBank/DDBJ databases">
        <title>The complete genome of Mahella australiensis DSM 15567.</title>
        <authorList>
            <consortium name="US DOE Joint Genome Institute (JGI-PGF)"/>
            <person name="Lucas S."/>
            <person name="Copeland A."/>
            <person name="Lapidus A."/>
            <person name="Bruce D."/>
            <person name="Goodwin L."/>
            <person name="Pitluck S."/>
            <person name="Kyrpides N."/>
            <person name="Mavromatis K."/>
            <person name="Pagani I."/>
            <person name="Ivanova N."/>
            <person name="Teshima H."/>
            <person name="Brettin T."/>
            <person name="Detter J.C."/>
            <person name="Han C."/>
            <person name="Tapia R."/>
            <person name="Land M."/>
            <person name="Hauser L."/>
            <person name="Markowitz V."/>
            <person name="Cheng J.-F."/>
            <person name="Hugenholtz P."/>
            <person name="Woyke T."/>
            <person name="Wu D."/>
            <person name="Spring S."/>
            <person name="Pukall R."/>
            <person name="Steenblock K."/>
            <person name="Schneider S."/>
            <person name="Klenk H.-P."/>
            <person name="Eisen J.A."/>
        </authorList>
    </citation>
    <scope>NUCLEOTIDE SEQUENCE [LARGE SCALE GENOMIC DNA]</scope>
    <source>
        <strain evidence="4">DSM 15567 / CIP 107919 / 50-1 BON</strain>
    </source>
</reference>